<dbReference type="EMBL" id="BEXB01000029">
    <property type="protein sequence ID" value="GAY77594.1"/>
    <property type="molecule type" value="Genomic_DNA"/>
</dbReference>
<organism evidence="1 2">
    <name type="scientific">Sporolactobacillus inulinus</name>
    <dbReference type="NCBI Taxonomy" id="2078"/>
    <lineage>
        <taxon>Bacteria</taxon>
        <taxon>Bacillati</taxon>
        <taxon>Bacillota</taxon>
        <taxon>Bacilli</taxon>
        <taxon>Bacillales</taxon>
        <taxon>Sporolactobacillaceae</taxon>
        <taxon>Sporolactobacillus</taxon>
    </lineage>
</organism>
<protein>
    <recommendedName>
        <fullName evidence="3">Phosphoglycolate phosphatase</fullName>
    </recommendedName>
</protein>
<comment type="caution">
    <text evidence="1">The sequence shown here is derived from an EMBL/GenBank/DDBJ whole genome shotgun (WGS) entry which is preliminary data.</text>
</comment>
<sequence>MAVGDRTLDIIPAKKLGKKTCLFQNDAPGADFYLDRYDQFFDRVKL</sequence>
<dbReference type="Proteomes" id="UP000319716">
    <property type="component" value="Unassembled WGS sequence"/>
</dbReference>
<dbReference type="InterPro" id="IPR036412">
    <property type="entry name" value="HAD-like_sf"/>
</dbReference>
<evidence type="ECO:0000313" key="2">
    <source>
        <dbReference type="Proteomes" id="UP000319716"/>
    </source>
</evidence>
<proteinExistence type="predicted"/>
<name>A0A4Y1ZF67_9BACL</name>
<dbReference type="SUPFAM" id="SSF56784">
    <property type="entry name" value="HAD-like"/>
    <property type="match status" value="1"/>
</dbReference>
<evidence type="ECO:0008006" key="3">
    <source>
        <dbReference type="Google" id="ProtNLM"/>
    </source>
</evidence>
<reference evidence="1 2" key="1">
    <citation type="submission" date="2017-11" db="EMBL/GenBank/DDBJ databases">
        <title>Draft Genome Sequence of Sporolactobacillus inulinus NBRC 111894 Isolated from Koso, a Japanese Sugar-Vegetable Fermented Beverage.</title>
        <authorList>
            <person name="Chiou T.Y."/>
            <person name="Oshima K."/>
            <person name="Suda W."/>
            <person name="Hattori M."/>
            <person name="Takahashi T."/>
        </authorList>
    </citation>
    <scope>NUCLEOTIDE SEQUENCE [LARGE SCALE GENOMIC DNA]</scope>
    <source>
        <strain evidence="1 2">NBRC111894</strain>
    </source>
</reference>
<evidence type="ECO:0000313" key="1">
    <source>
        <dbReference type="EMBL" id="GAY77594.1"/>
    </source>
</evidence>
<gene>
    <name evidence="1" type="ORF">NBRC111894_3148</name>
</gene>
<accession>A0A4Y1ZF67</accession>
<dbReference type="AlphaFoldDB" id="A0A4Y1ZF67"/>